<dbReference type="SUPFAM" id="SSF53187">
    <property type="entry name" value="Zn-dependent exopeptidases"/>
    <property type="match status" value="1"/>
</dbReference>
<dbReference type="GO" id="GO:0008235">
    <property type="term" value="F:metalloexopeptidase activity"/>
    <property type="evidence" value="ECO:0007669"/>
    <property type="project" value="InterPro"/>
</dbReference>
<feature type="domain" description="Peptidase M28" evidence="11">
    <location>
        <begin position="192"/>
        <end position="380"/>
    </location>
</feature>
<evidence type="ECO:0000256" key="1">
    <source>
        <dbReference type="ARBA" id="ARBA00001947"/>
    </source>
</evidence>
<dbReference type="GO" id="GO:0006508">
    <property type="term" value="P:proteolysis"/>
    <property type="evidence" value="ECO:0007669"/>
    <property type="project" value="UniProtKB-KW"/>
</dbReference>
<evidence type="ECO:0000256" key="4">
    <source>
        <dbReference type="ARBA" id="ARBA00022723"/>
    </source>
</evidence>
<keyword evidence="4 9" id="KW-0479">Metal-binding</keyword>
<evidence type="ECO:0000256" key="7">
    <source>
        <dbReference type="ARBA" id="ARBA00022833"/>
    </source>
</evidence>
<comment type="similarity">
    <text evidence="8">Belongs to the peptidase M28 family. M28E subfamily.</text>
</comment>
<dbReference type="InterPro" id="IPR045175">
    <property type="entry name" value="M28_fam"/>
</dbReference>
<keyword evidence="5 10" id="KW-0732">Signal</keyword>
<dbReference type="OrthoDB" id="2214at2759"/>
<dbReference type="Proteomes" id="UP000886523">
    <property type="component" value="Unassembled WGS sequence"/>
</dbReference>
<evidence type="ECO:0000259" key="11">
    <source>
        <dbReference type="Pfam" id="PF04389"/>
    </source>
</evidence>
<keyword evidence="6 9" id="KW-0378">Hydrolase</keyword>
<organism evidence="12 13">
    <name type="scientific">Hydnum rufescens UP504</name>
    <dbReference type="NCBI Taxonomy" id="1448309"/>
    <lineage>
        <taxon>Eukaryota</taxon>
        <taxon>Fungi</taxon>
        <taxon>Dikarya</taxon>
        <taxon>Basidiomycota</taxon>
        <taxon>Agaricomycotina</taxon>
        <taxon>Agaricomycetes</taxon>
        <taxon>Cantharellales</taxon>
        <taxon>Hydnaceae</taxon>
        <taxon>Hydnum</taxon>
    </lineage>
</organism>
<keyword evidence="13" id="KW-1185">Reference proteome</keyword>
<dbReference type="EMBL" id="MU128912">
    <property type="protein sequence ID" value="KAF9520381.1"/>
    <property type="molecule type" value="Genomic_DNA"/>
</dbReference>
<dbReference type="PANTHER" id="PTHR12147">
    <property type="entry name" value="METALLOPEPTIDASE M28 FAMILY MEMBER"/>
    <property type="match status" value="1"/>
</dbReference>
<accession>A0A9P6BCT6</accession>
<feature type="chain" id="PRO_5040460941" description="Peptide hydrolase" evidence="10">
    <location>
        <begin position="16"/>
        <end position="405"/>
    </location>
</feature>
<evidence type="ECO:0000313" key="13">
    <source>
        <dbReference type="Proteomes" id="UP000886523"/>
    </source>
</evidence>
<evidence type="ECO:0000256" key="2">
    <source>
        <dbReference type="ARBA" id="ARBA00022438"/>
    </source>
</evidence>
<dbReference type="PROSITE" id="PS00018">
    <property type="entry name" value="EF_HAND_1"/>
    <property type="match status" value="1"/>
</dbReference>
<dbReference type="Pfam" id="PF04389">
    <property type="entry name" value="Peptidase_M28"/>
    <property type="match status" value="1"/>
</dbReference>
<keyword evidence="3 9" id="KW-0645">Protease</keyword>
<reference evidence="12" key="1">
    <citation type="journal article" date="2020" name="Nat. Commun.">
        <title>Large-scale genome sequencing of mycorrhizal fungi provides insights into the early evolution of symbiotic traits.</title>
        <authorList>
            <person name="Miyauchi S."/>
            <person name="Kiss E."/>
            <person name="Kuo A."/>
            <person name="Drula E."/>
            <person name="Kohler A."/>
            <person name="Sanchez-Garcia M."/>
            <person name="Morin E."/>
            <person name="Andreopoulos B."/>
            <person name="Barry K.W."/>
            <person name="Bonito G."/>
            <person name="Buee M."/>
            <person name="Carver A."/>
            <person name="Chen C."/>
            <person name="Cichocki N."/>
            <person name="Clum A."/>
            <person name="Culley D."/>
            <person name="Crous P.W."/>
            <person name="Fauchery L."/>
            <person name="Girlanda M."/>
            <person name="Hayes R.D."/>
            <person name="Keri Z."/>
            <person name="LaButti K."/>
            <person name="Lipzen A."/>
            <person name="Lombard V."/>
            <person name="Magnuson J."/>
            <person name="Maillard F."/>
            <person name="Murat C."/>
            <person name="Nolan M."/>
            <person name="Ohm R.A."/>
            <person name="Pangilinan J."/>
            <person name="Pereira M.F."/>
            <person name="Perotto S."/>
            <person name="Peter M."/>
            <person name="Pfister S."/>
            <person name="Riley R."/>
            <person name="Sitrit Y."/>
            <person name="Stielow J.B."/>
            <person name="Szollosi G."/>
            <person name="Zifcakova L."/>
            <person name="Stursova M."/>
            <person name="Spatafora J.W."/>
            <person name="Tedersoo L."/>
            <person name="Vaario L.M."/>
            <person name="Yamada A."/>
            <person name="Yan M."/>
            <person name="Wang P."/>
            <person name="Xu J."/>
            <person name="Bruns T."/>
            <person name="Baldrian P."/>
            <person name="Vilgalys R."/>
            <person name="Dunand C."/>
            <person name="Henrissat B."/>
            <person name="Grigoriev I.V."/>
            <person name="Hibbett D."/>
            <person name="Nagy L.G."/>
            <person name="Martin F.M."/>
        </authorList>
    </citation>
    <scope>NUCLEOTIDE SEQUENCE</scope>
    <source>
        <strain evidence="12">UP504</strain>
    </source>
</reference>
<dbReference type="InterPro" id="IPR018247">
    <property type="entry name" value="EF_Hand_1_Ca_BS"/>
</dbReference>
<gene>
    <name evidence="12" type="ORF">BS47DRAFT_1387409</name>
</gene>
<evidence type="ECO:0000256" key="9">
    <source>
        <dbReference type="RuleBase" id="RU361240"/>
    </source>
</evidence>
<dbReference type="GO" id="GO:0004177">
    <property type="term" value="F:aminopeptidase activity"/>
    <property type="evidence" value="ECO:0007669"/>
    <property type="project" value="UniProtKB-KW"/>
</dbReference>
<dbReference type="InterPro" id="IPR007484">
    <property type="entry name" value="Peptidase_M28"/>
</dbReference>
<protein>
    <recommendedName>
        <fullName evidence="9">Peptide hydrolase</fullName>
        <ecNumber evidence="9">3.4.-.-</ecNumber>
    </recommendedName>
</protein>
<feature type="signal peptide" evidence="10">
    <location>
        <begin position="1"/>
        <end position="15"/>
    </location>
</feature>
<name>A0A9P6BCT6_9AGAM</name>
<dbReference type="Gene3D" id="3.40.630.10">
    <property type="entry name" value="Zn peptidases"/>
    <property type="match status" value="1"/>
</dbReference>
<evidence type="ECO:0000256" key="5">
    <source>
        <dbReference type="ARBA" id="ARBA00022729"/>
    </source>
</evidence>
<comment type="caution">
    <text evidence="12">The sequence shown here is derived from an EMBL/GenBank/DDBJ whole genome shotgun (WGS) entry which is preliminary data.</text>
</comment>
<keyword evidence="2" id="KW-0031">Aminopeptidase</keyword>
<dbReference type="PANTHER" id="PTHR12147:SF56">
    <property type="entry name" value="AMINOPEPTIDASE YDR415C-RELATED"/>
    <property type="match status" value="1"/>
</dbReference>
<dbReference type="GO" id="GO:0046872">
    <property type="term" value="F:metal ion binding"/>
    <property type="evidence" value="ECO:0007669"/>
    <property type="project" value="UniProtKB-KW"/>
</dbReference>
<evidence type="ECO:0000256" key="3">
    <source>
        <dbReference type="ARBA" id="ARBA00022670"/>
    </source>
</evidence>
<evidence type="ECO:0000256" key="8">
    <source>
        <dbReference type="ARBA" id="ARBA00043962"/>
    </source>
</evidence>
<evidence type="ECO:0000313" key="12">
    <source>
        <dbReference type="EMBL" id="KAF9520381.1"/>
    </source>
</evidence>
<proteinExistence type="inferred from homology"/>
<dbReference type="EC" id="3.4.-.-" evidence="9"/>
<comment type="cofactor">
    <cofactor evidence="1">
        <name>Zn(2+)</name>
        <dbReference type="ChEBI" id="CHEBI:29105"/>
    </cofactor>
</comment>
<evidence type="ECO:0000256" key="10">
    <source>
        <dbReference type="SAM" id="SignalP"/>
    </source>
</evidence>
<keyword evidence="7 9" id="KW-0862">Zinc</keyword>
<dbReference type="AlphaFoldDB" id="A0A9P6BCT6"/>
<evidence type="ECO:0000256" key="6">
    <source>
        <dbReference type="ARBA" id="ARBA00022801"/>
    </source>
</evidence>
<sequence length="405" mass="44704">MMHILALWLAGVSLATPLPGESQSLLQYAALEEHLKLVPQGFTLDLDAKRLVQFDPYAEPIWITEREKIIAKANSIKFFDVTDSPDYAPESSKDRGFAANYDGSLSASSQVVNVIKKLSTKGPKENLVAFTSFRTRCDSPPHLHIIDLLRAARANFGYWQRSTEITAKTASAAVRSRIAVSEFRHSWGQNTIIVKLRGTSTSEDTGSVIISAHQDSTNLFPFLPAPGADDDGSGTVTILEVYRALLESNYTPVHDVEWHFYSAEEGGLLGSQAIVKDYVARDVQVKAQLQFDMTAWVKEGSKESVGVITDFVDPTLTDIIKKLVDAYLDIPWVETKCGYACSDHASWDKAGYPAAFSIESAFEDSNQNIHSGNDRLDISPEFSFEHLLEFSKLGVAYVVELAGWA</sequence>